<sequence length="202" mass="23732">MLYEEEHPFAIAYRLVEEGKLDPWNVDIAQLANLYIQEIRKMELLDLRVPARALSAAVFLLKKQVEVLFPEPKKKRERKYTLEEIVQMFEEESGESAQQDNQTDTNGIVEEQIKIIKRKLQAYKREVKKKGKKIPIHVSKFEDALREIEELIMRGIRRFSFLGFVANRNPVPYLMGLMSLYQEGKVNAYQREPYSDIEVVVL</sequence>
<evidence type="ECO:0000256" key="2">
    <source>
        <dbReference type="SAM" id="Coils"/>
    </source>
</evidence>
<proteinExistence type="predicted"/>
<accession>A0A7C5SZ58</accession>
<feature type="coiled-coil region" evidence="2">
    <location>
        <begin position="106"/>
        <end position="133"/>
    </location>
</feature>
<dbReference type="Gene3D" id="6.10.250.2410">
    <property type="match status" value="1"/>
</dbReference>
<dbReference type="PANTHER" id="PTHR33969:SF2">
    <property type="entry name" value="SEGREGATION AND CONDENSATION PROTEIN A"/>
    <property type="match status" value="1"/>
</dbReference>
<evidence type="ECO:0000313" key="3">
    <source>
        <dbReference type="EMBL" id="HHO74565.1"/>
    </source>
</evidence>
<reference evidence="3" key="1">
    <citation type="journal article" date="2020" name="mSystems">
        <title>Genome- and Community-Level Interaction Insights into Carbon Utilization and Element Cycling Functions of Hydrothermarchaeota in Hydrothermal Sediment.</title>
        <authorList>
            <person name="Zhou Z."/>
            <person name="Liu Y."/>
            <person name="Xu W."/>
            <person name="Pan J."/>
            <person name="Luo Z.H."/>
            <person name="Li M."/>
        </authorList>
    </citation>
    <scope>NUCLEOTIDE SEQUENCE [LARGE SCALE GENOMIC DNA]</scope>
    <source>
        <strain evidence="3">SpSt-114</strain>
    </source>
</reference>
<protein>
    <recommendedName>
        <fullName evidence="1">Segregation and condensation protein A</fullName>
    </recommendedName>
</protein>
<keyword evidence="2" id="KW-0175">Coiled coil</keyword>
<dbReference type="PANTHER" id="PTHR33969">
    <property type="entry name" value="SEGREGATION AND CONDENSATION PROTEIN A"/>
    <property type="match status" value="1"/>
</dbReference>
<gene>
    <name evidence="3" type="ORF">ENN04_08060</name>
</gene>
<evidence type="ECO:0000256" key="1">
    <source>
        <dbReference type="ARBA" id="ARBA00044777"/>
    </source>
</evidence>
<name>A0A7C5SZ58_9AQUI</name>
<organism evidence="3">
    <name type="scientific">Thermocrinis ruber</name>
    <dbReference type="NCBI Taxonomy" id="75906"/>
    <lineage>
        <taxon>Bacteria</taxon>
        <taxon>Pseudomonadati</taxon>
        <taxon>Aquificota</taxon>
        <taxon>Aquificia</taxon>
        <taxon>Aquificales</taxon>
        <taxon>Aquificaceae</taxon>
        <taxon>Thermocrinis</taxon>
    </lineage>
</organism>
<dbReference type="InterPro" id="IPR003768">
    <property type="entry name" value="ScpA"/>
</dbReference>
<dbReference type="AlphaFoldDB" id="A0A7C5SZ58"/>
<dbReference type="EMBL" id="DSAC01000098">
    <property type="protein sequence ID" value="HHO74565.1"/>
    <property type="molecule type" value="Genomic_DNA"/>
</dbReference>
<comment type="caution">
    <text evidence="3">The sequence shown here is derived from an EMBL/GenBank/DDBJ whole genome shotgun (WGS) entry which is preliminary data.</text>
</comment>